<protein>
    <submittedName>
        <fullName evidence="2">Uncharacterized protein</fullName>
    </submittedName>
</protein>
<comment type="caution">
    <text evidence="2">The sequence shown here is derived from an EMBL/GenBank/DDBJ whole genome shotgun (WGS) entry which is preliminary data.</text>
</comment>
<sequence length="146" mass="16169">MRKIIETVSTLALWAVWIIGSSLAVSDFFFDAAMAKKITHHLWIVAWSPLIAFGIFAAMLIAVRRSKHDTTKKTIPSEHTVQWTAEELANAQSGKVVDLYFAGAGLACQVIARHEAALVLHTENQTMHVTVQTTDETVITLLHKAF</sequence>
<reference evidence="2" key="1">
    <citation type="submission" date="2022-08" db="EMBL/GenBank/DDBJ databases">
        <title>Novel Bdellovibrio Species Isolated from Svalbard: Designation Bdellovibrio svalbardensis.</title>
        <authorList>
            <person name="Mitchell R.J."/>
            <person name="Choi S.Y."/>
        </authorList>
    </citation>
    <scope>NUCLEOTIDE SEQUENCE</scope>
    <source>
        <strain evidence="2">PAP01</strain>
    </source>
</reference>
<dbReference type="EMBL" id="JANRMI010000002">
    <property type="protein sequence ID" value="MDG0815948.1"/>
    <property type="molecule type" value="Genomic_DNA"/>
</dbReference>
<gene>
    <name evidence="2" type="ORF">NWE73_06220</name>
</gene>
<name>A0ABT6DGG5_9BACT</name>
<dbReference type="Proteomes" id="UP001152321">
    <property type="component" value="Unassembled WGS sequence"/>
</dbReference>
<dbReference type="RefSeq" id="WP_277577427.1">
    <property type="nucleotide sequence ID" value="NZ_JANRMI010000002.1"/>
</dbReference>
<keyword evidence="1" id="KW-1133">Transmembrane helix</keyword>
<organism evidence="2 3">
    <name type="scientific">Bdellovibrio svalbardensis</name>
    <dbReference type="NCBI Taxonomy" id="2972972"/>
    <lineage>
        <taxon>Bacteria</taxon>
        <taxon>Pseudomonadati</taxon>
        <taxon>Bdellovibrionota</taxon>
        <taxon>Bdellovibrionia</taxon>
        <taxon>Bdellovibrionales</taxon>
        <taxon>Pseudobdellovibrionaceae</taxon>
        <taxon>Bdellovibrio</taxon>
    </lineage>
</organism>
<keyword evidence="3" id="KW-1185">Reference proteome</keyword>
<accession>A0ABT6DGG5</accession>
<keyword evidence="1" id="KW-0472">Membrane</keyword>
<keyword evidence="1" id="KW-0812">Transmembrane</keyword>
<feature type="transmembrane region" description="Helical" evidence="1">
    <location>
        <begin position="40"/>
        <end position="63"/>
    </location>
</feature>
<evidence type="ECO:0000256" key="1">
    <source>
        <dbReference type="SAM" id="Phobius"/>
    </source>
</evidence>
<proteinExistence type="predicted"/>
<evidence type="ECO:0000313" key="3">
    <source>
        <dbReference type="Proteomes" id="UP001152321"/>
    </source>
</evidence>
<evidence type="ECO:0000313" key="2">
    <source>
        <dbReference type="EMBL" id="MDG0815948.1"/>
    </source>
</evidence>